<feature type="compositionally biased region" description="Basic and acidic residues" evidence="10">
    <location>
        <begin position="659"/>
        <end position="676"/>
    </location>
</feature>
<name>B0WRK0_CULQU</name>
<dbReference type="SMART" id="SM00355">
    <property type="entry name" value="ZnF_C2H2"/>
    <property type="match status" value="36"/>
</dbReference>
<dbReference type="Pfam" id="PF13912">
    <property type="entry name" value="zf-C2H2_6"/>
    <property type="match status" value="3"/>
</dbReference>
<evidence type="ECO:0000256" key="5">
    <source>
        <dbReference type="ARBA" id="ARBA00022833"/>
    </source>
</evidence>
<evidence type="ECO:0000313" key="12">
    <source>
        <dbReference type="EMBL" id="EDS33398.1"/>
    </source>
</evidence>
<feature type="domain" description="C2H2-type" evidence="11">
    <location>
        <begin position="967"/>
        <end position="991"/>
    </location>
</feature>
<reference evidence="13" key="2">
    <citation type="submission" date="2020-05" db="UniProtKB">
        <authorList>
            <consortium name="EnsemblMetazoa"/>
        </authorList>
    </citation>
    <scope>IDENTIFICATION</scope>
    <source>
        <strain evidence="13">JHB</strain>
    </source>
</reference>
<feature type="domain" description="C2H2-type" evidence="11">
    <location>
        <begin position="97"/>
        <end position="124"/>
    </location>
</feature>
<dbReference type="Gene3D" id="3.30.40.10">
    <property type="entry name" value="Zinc/RING finger domain, C3HC4 (zinc finger)"/>
    <property type="match status" value="2"/>
</dbReference>
<organism>
    <name type="scientific">Culex quinquefasciatus</name>
    <name type="common">Southern house mosquito</name>
    <name type="synonym">Culex pungens</name>
    <dbReference type="NCBI Taxonomy" id="7176"/>
    <lineage>
        <taxon>Eukaryota</taxon>
        <taxon>Metazoa</taxon>
        <taxon>Ecdysozoa</taxon>
        <taxon>Arthropoda</taxon>
        <taxon>Hexapoda</taxon>
        <taxon>Insecta</taxon>
        <taxon>Pterygota</taxon>
        <taxon>Neoptera</taxon>
        <taxon>Endopterygota</taxon>
        <taxon>Diptera</taxon>
        <taxon>Nematocera</taxon>
        <taxon>Culicoidea</taxon>
        <taxon>Culicidae</taxon>
        <taxon>Culicinae</taxon>
        <taxon>Culicini</taxon>
        <taxon>Culex</taxon>
        <taxon>Culex</taxon>
    </lineage>
</organism>
<dbReference type="SUPFAM" id="SSF57667">
    <property type="entry name" value="beta-beta-alpha zinc fingers"/>
    <property type="match status" value="12"/>
</dbReference>
<dbReference type="InParanoid" id="B0WRK0"/>
<keyword evidence="5" id="KW-0862">Zinc</keyword>
<sequence length="1480" mass="169618">MCGIKPYPCRNEGCQEQFAWDNNRRHHEKRCRESASICPVCGIQLANGSVRQQHMAAFHKDDAVLEELLKLEIPLDESPKTEQRKVPDPDQLPDGRMKCPECGKIFRQRHGFVSHMNKHKGVRPYACVKCTREFFSKQAHAYHEKKCVAGLKLRRSPGSNPLKFVERKIPKEKKAPTPMVKSSAPPPKLITARKRLKKIKAVPKQCELCNQILRSERAYEYHMEVHNGAGIYRCKAKDCEETFQTVRERQLHEAERHGGRMPEEPKQPKEQKTYMCEICSTVCLRKKSFISHMNAHNGIKKLACRNEGCDETFYSHSARQSHEEPCRGEVITCPVCDIKVKTKNILRIHLRRQHPDQLPPSRALLQNVNKGTEKKTFPCTLCSRVFRTPKSLGEHTNDHTGAKPFQCRNEGCTEGFARRVARIYHEEGCRGLVAPCPFCDIVLKNSRTLKNHVASCHPTEKESFDKGIFSYQDQLVQRSELEKMMLERADRDQAEEVDETPNDEIKCEVDDEMPVEWLEDIIEEADLGAKLLEIKDEVIVESAQLCQASSLDNPAGIQVELENVEVKAEVDVDDEADSQTDEEDDLLVDAFNEPKEKTQLPPAKLFKCRNDNGCQQNFESHQSRTHHEPRCRGETFWCPRTGCKYGPKSKLDIEQHLLQKHGDEKENEETTKVKEDPGEEEDEEDDSSGKGKFKCEECWAIFKHASSLKYHLNRHKGQVTARTCPMCPTSFQNQNRLWYHIRTKHGENVNNEQRHDCAVCGASFVLEKSLRIHMRKHDGTLPYRCRKKGCDKGFRSSDRRCYHELGCGEAGVECPICKVQLRNNKTLANHMKKVHQDGLVGTKRDEHGSLICEICSRTFNRNCDLTNHKKTHVEPKDELEASTIDVGNGLVKCGVCSKYLQKKTFHYHLNSHRGVRQYSCSNCQQGFFSKQAQWYHEKKCLAGQKMRKTPRVYIKNVETEPTGPIVFKCPDCPSTFPNRYTLYHHKQHHLGPIVCTEGCNKSFSRVDLLRKHMRDCHGIGEKAPLKMEKTLKCDFCPLMFGFKASLVRHMKLHDDSSRAHCTNQGCNQTFANEKALQKHSASCSSTVSMNGEHPGERRIHNCQGQVTARTCPMCPTSFQNQNRLWYHIRTKHGENVNNDQRHDCAVCGASFVLEKSLRIHMRKHDGTLPYRCRKKGCDKGFRSSDRRCYHELGCGEAGVKCPICKVQLRNNKTLANHMKKVHQDGLVGTKRDEHGSLMCEICSRTFNRNCDLTNHKKTHVEPKDELEASTIDVGNGLVKCGICSKYLQKKTFHYHLNSHRGVRQYSCSNCPQGFFSKQAQWYHEKKCLAGQKMRKTPRVYIKNVETEPTEPIVFKCPDCPSTFPNRYTLYHHKQHHLGPIVCTEGCNKSFSRVDLLRKHMRDCHGIGEKAPLKMEKTLKCDFCPLMFGFKASLVRHMKLHDDSSRAHCTNQGCNQTFANEKALQKHSASCSSTVSMNGEQ</sequence>
<dbReference type="OrthoDB" id="6077919at2759"/>
<dbReference type="InterPro" id="IPR050636">
    <property type="entry name" value="C2H2-ZF_domain-containing"/>
</dbReference>
<feature type="domain" description="C2H2-type" evidence="11">
    <location>
        <begin position="232"/>
        <end position="262"/>
    </location>
</feature>
<proteinExistence type="predicted"/>
<dbReference type="InterPro" id="IPR036236">
    <property type="entry name" value="Znf_C2H2_sf"/>
</dbReference>
<protein>
    <submittedName>
        <fullName evidence="12 13">Zinc finger protein</fullName>
    </submittedName>
</protein>
<evidence type="ECO:0000256" key="7">
    <source>
        <dbReference type="ARBA" id="ARBA00023163"/>
    </source>
</evidence>
<evidence type="ECO:0000313" key="14">
    <source>
        <dbReference type="Proteomes" id="UP000002320"/>
    </source>
</evidence>
<evidence type="ECO:0000256" key="3">
    <source>
        <dbReference type="ARBA" id="ARBA00022737"/>
    </source>
</evidence>
<keyword evidence="7" id="KW-0804">Transcription</keyword>
<feature type="domain" description="C2H2-type" evidence="11">
    <location>
        <begin position="693"/>
        <end position="720"/>
    </location>
</feature>
<evidence type="ECO:0000313" key="13">
    <source>
        <dbReference type="EnsemblMetazoa" id="CPIJ009786-PA"/>
    </source>
</evidence>
<evidence type="ECO:0000256" key="4">
    <source>
        <dbReference type="ARBA" id="ARBA00022771"/>
    </source>
</evidence>
<dbReference type="GO" id="GO:0005634">
    <property type="term" value="C:nucleus"/>
    <property type="evidence" value="ECO:0007669"/>
    <property type="project" value="UniProtKB-SubCell"/>
</dbReference>
<dbReference type="FunCoup" id="B0WRK0">
    <property type="interactions" value="497"/>
</dbReference>
<dbReference type="VEuPathDB" id="VectorBase:CQUJHB003381"/>
<dbReference type="VEuPathDB" id="VectorBase:CQUJHB005988"/>
<evidence type="ECO:0000256" key="9">
    <source>
        <dbReference type="PROSITE-ProRule" id="PRU00042"/>
    </source>
</evidence>
<gene>
    <name evidence="13" type="primary">6042188</name>
    <name evidence="12" type="ORF">CpipJ_CPIJ009786</name>
</gene>
<dbReference type="Pfam" id="PF00096">
    <property type="entry name" value="zf-C2H2"/>
    <property type="match status" value="5"/>
</dbReference>
<evidence type="ECO:0000256" key="2">
    <source>
        <dbReference type="ARBA" id="ARBA00022723"/>
    </source>
</evidence>
<dbReference type="Gene3D" id="3.30.160.60">
    <property type="entry name" value="Classic Zinc Finger"/>
    <property type="match status" value="13"/>
</dbReference>
<dbReference type="HOGENOM" id="CLU_239711_0_0_1"/>
<evidence type="ECO:0000256" key="8">
    <source>
        <dbReference type="ARBA" id="ARBA00023242"/>
    </source>
</evidence>
<keyword evidence="4 9" id="KW-0863">Zinc-finger</keyword>
<accession>B0WRK0</accession>
<feature type="domain" description="C2H2-type" evidence="11">
    <location>
        <begin position="377"/>
        <end position="404"/>
    </location>
</feature>
<feature type="compositionally biased region" description="Acidic residues" evidence="10">
    <location>
        <begin position="677"/>
        <end position="686"/>
    </location>
</feature>
<keyword evidence="8" id="KW-0539">Nucleus</keyword>
<dbReference type="GO" id="GO:0008270">
    <property type="term" value="F:zinc ion binding"/>
    <property type="evidence" value="ECO:0007669"/>
    <property type="project" value="UniProtKB-KW"/>
</dbReference>
<evidence type="ECO:0000256" key="6">
    <source>
        <dbReference type="ARBA" id="ARBA00023015"/>
    </source>
</evidence>
<dbReference type="VEuPathDB" id="VectorBase:CQUJHB013389"/>
<evidence type="ECO:0000259" key="11">
    <source>
        <dbReference type="PROSITE" id="PS50157"/>
    </source>
</evidence>
<dbReference type="EMBL" id="DS232056">
    <property type="protein sequence ID" value="EDS33398.1"/>
    <property type="molecule type" value="Genomic_DNA"/>
</dbReference>
<feature type="domain" description="C2H2-type" evidence="11">
    <location>
        <begin position="1142"/>
        <end position="1169"/>
    </location>
</feature>
<reference evidence="12" key="1">
    <citation type="submission" date="2007-03" db="EMBL/GenBank/DDBJ databases">
        <title>Annotation of Culex pipiens quinquefasciatus.</title>
        <authorList>
            <consortium name="The Broad Institute Genome Sequencing Platform"/>
            <person name="Atkinson P.W."/>
            <person name="Hemingway J."/>
            <person name="Christensen B.M."/>
            <person name="Higgs S."/>
            <person name="Kodira C."/>
            <person name="Hannick L."/>
            <person name="Megy K."/>
            <person name="O'Leary S."/>
            <person name="Pearson M."/>
            <person name="Haas B.J."/>
            <person name="Mauceli E."/>
            <person name="Wortman J.R."/>
            <person name="Lee N.H."/>
            <person name="Guigo R."/>
            <person name="Stanke M."/>
            <person name="Alvarado L."/>
            <person name="Amedeo P."/>
            <person name="Antoine C.H."/>
            <person name="Arensburger P."/>
            <person name="Bidwell S.L."/>
            <person name="Crawford M."/>
            <person name="Camaro F."/>
            <person name="Devon K."/>
            <person name="Engels R."/>
            <person name="Hammond M."/>
            <person name="Howarth C."/>
            <person name="Koehrsen M."/>
            <person name="Lawson D."/>
            <person name="Montgomery P."/>
            <person name="Nene V."/>
            <person name="Nusbaum C."/>
            <person name="Puiu D."/>
            <person name="Romero-Severson J."/>
            <person name="Severson D.W."/>
            <person name="Shumway M."/>
            <person name="Sisk P."/>
            <person name="Stolte C."/>
            <person name="Zeng Q."/>
            <person name="Eisenstadt E."/>
            <person name="Fraser-Liggett C."/>
            <person name="Strausberg R."/>
            <person name="Galagan J."/>
            <person name="Birren B."/>
            <person name="Collins F.H."/>
        </authorList>
    </citation>
    <scope>NUCLEOTIDE SEQUENCE [LARGE SCALE GENOMIC DNA]</scope>
    <source>
        <strain evidence="12">JHB</strain>
    </source>
</reference>
<evidence type="ECO:0000256" key="10">
    <source>
        <dbReference type="SAM" id="MobiDB-lite"/>
    </source>
</evidence>
<dbReference type="EnsemblMetazoa" id="CPIJ009786-RA">
    <property type="protein sequence ID" value="CPIJ009786-PA"/>
    <property type="gene ID" value="CPIJ009786"/>
</dbReference>
<dbReference type="InterPro" id="IPR013087">
    <property type="entry name" value="Znf_C2H2_type"/>
</dbReference>
<dbReference type="PANTHER" id="PTHR47772">
    <property type="entry name" value="ZINC FINGER PROTEIN 200"/>
    <property type="match status" value="1"/>
</dbReference>
<feature type="domain" description="C2H2-type" evidence="11">
    <location>
        <begin position="1237"/>
        <end position="1264"/>
    </location>
</feature>
<keyword evidence="6" id="KW-0805">Transcription regulation</keyword>
<keyword evidence="2" id="KW-0479">Metal-binding</keyword>
<feature type="domain" description="C2H2-type" evidence="11">
    <location>
        <begin position="1031"/>
        <end position="1058"/>
    </location>
</feature>
<dbReference type="KEGG" id="cqu:CpipJ_CPIJ009786"/>
<comment type="subcellular location">
    <subcellularLocation>
        <location evidence="1">Nucleus</location>
    </subcellularLocation>
</comment>
<keyword evidence="3" id="KW-0677">Repeat</keyword>
<dbReference type="eggNOG" id="KOG1721">
    <property type="taxonomic scope" value="Eukaryota"/>
</dbReference>
<dbReference type="InterPro" id="IPR013083">
    <property type="entry name" value="Znf_RING/FYVE/PHD"/>
</dbReference>
<feature type="domain" description="C2H2-type" evidence="11">
    <location>
        <begin position="1354"/>
        <end position="1378"/>
    </location>
</feature>
<feature type="domain" description="C2H2-type" evidence="11">
    <location>
        <begin position="850"/>
        <end position="877"/>
    </location>
</feature>
<keyword evidence="14" id="KW-1185">Reference proteome</keyword>
<dbReference type="VEuPathDB" id="VectorBase:CPIJ009786"/>
<dbReference type="PANTHER" id="PTHR47772:SF13">
    <property type="entry name" value="GASTRULA ZINC FINGER PROTEIN XLCGF49.1-LIKE-RELATED"/>
    <property type="match status" value="1"/>
</dbReference>
<feature type="domain" description="C2H2-type" evidence="11">
    <location>
        <begin position="755"/>
        <end position="782"/>
    </location>
</feature>
<feature type="domain" description="C2H2-type" evidence="11">
    <location>
        <begin position="1380"/>
        <end position="1404"/>
    </location>
</feature>
<feature type="domain" description="C2H2-type" evidence="11">
    <location>
        <begin position="274"/>
        <end position="301"/>
    </location>
</feature>
<dbReference type="PROSITE" id="PS00028">
    <property type="entry name" value="ZINC_FINGER_C2H2_1"/>
    <property type="match status" value="20"/>
</dbReference>
<feature type="domain" description="C2H2-type" evidence="11">
    <location>
        <begin position="1418"/>
        <end position="1445"/>
    </location>
</feature>
<dbReference type="OMA" id="MKHQTTH"/>
<feature type="region of interest" description="Disordered" evidence="10">
    <location>
        <begin position="659"/>
        <end position="691"/>
    </location>
</feature>
<feature type="domain" description="C2H2-type" evidence="11">
    <location>
        <begin position="993"/>
        <end position="1017"/>
    </location>
</feature>
<dbReference type="PROSITE" id="PS50157">
    <property type="entry name" value="ZINC_FINGER_C2H2_2"/>
    <property type="match status" value="15"/>
</dbReference>
<evidence type="ECO:0000256" key="1">
    <source>
        <dbReference type="ARBA" id="ARBA00004123"/>
    </source>
</evidence>
<dbReference type="Proteomes" id="UP000002320">
    <property type="component" value="Unassembled WGS sequence"/>
</dbReference>